<proteinExistence type="predicted"/>
<keyword evidence="2" id="KW-1003">Cell membrane</keyword>
<evidence type="ECO:0000313" key="8">
    <source>
        <dbReference type="EMBL" id="KZM69933.1"/>
    </source>
</evidence>
<evidence type="ECO:0000256" key="6">
    <source>
        <dbReference type="SAM" id="Phobius"/>
    </source>
</evidence>
<dbReference type="STRING" id="455432.AWN90_04825"/>
<evidence type="ECO:0000313" key="9">
    <source>
        <dbReference type="Proteomes" id="UP000076512"/>
    </source>
</evidence>
<feature type="transmembrane region" description="Helical" evidence="6">
    <location>
        <begin position="395"/>
        <end position="419"/>
    </location>
</feature>
<evidence type="ECO:0000256" key="4">
    <source>
        <dbReference type="ARBA" id="ARBA00022989"/>
    </source>
</evidence>
<evidence type="ECO:0000256" key="1">
    <source>
        <dbReference type="ARBA" id="ARBA00004651"/>
    </source>
</evidence>
<feature type="domain" description="ABC3 transporter permease C-terminal" evidence="7">
    <location>
        <begin position="263"/>
        <end position="381"/>
    </location>
</feature>
<evidence type="ECO:0000256" key="3">
    <source>
        <dbReference type="ARBA" id="ARBA00022692"/>
    </source>
</evidence>
<keyword evidence="4 6" id="KW-1133">Transmembrane helix</keyword>
<dbReference type="RefSeq" id="WP_067578053.1">
    <property type="nucleotide sequence ID" value="NZ_JABMCZ010000003.1"/>
</dbReference>
<keyword evidence="9" id="KW-1185">Reference proteome</keyword>
<name>A0A164J0Z6_9NOCA</name>
<feature type="transmembrane region" description="Helical" evidence="6">
    <location>
        <begin position="481"/>
        <end position="501"/>
    </location>
</feature>
<dbReference type="PANTHER" id="PTHR30287">
    <property type="entry name" value="MEMBRANE COMPONENT OF PREDICTED ABC SUPERFAMILY METABOLITE UPTAKE TRANSPORTER"/>
    <property type="match status" value="1"/>
</dbReference>
<evidence type="ECO:0000259" key="7">
    <source>
        <dbReference type="Pfam" id="PF02687"/>
    </source>
</evidence>
<dbReference type="GO" id="GO:0005886">
    <property type="term" value="C:plasma membrane"/>
    <property type="evidence" value="ECO:0007669"/>
    <property type="project" value="UniProtKB-SubCell"/>
</dbReference>
<dbReference type="OrthoDB" id="3223244at2"/>
<feature type="transmembrane region" description="Helical" evidence="6">
    <location>
        <begin position="309"/>
        <end position="330"/>
    </location>
</feature>
<dbReference type="Proteomes" id="UP000076512">
    <property type="component" value="Unassembled WGS sequence"/>
</dbReference>
<feature type="transmembrane region" description="Helical" evidence="6">
    <location>
        <begin position="697"/>
        <end position="717"/>
    </location>
</feature>
<feature type="transmembrane region" description="Helical" evidence="6">
    <location>
        <begin position="350"/>
        <end position="374"/>
    </location>
</feature>
<sequence length="820" mass="83799">MNRLWNTVRRRKAALVALFFAAALVAVCGVLLQTGVAGSVAPERYAGAPIVVTGDQHVHWTQYHKGAARQRSKDLPDRAWVSDDVAARLAAVPGVTRVVSELTFPVSIVRDGQVVGGPAVSGHEWDSAALTPMTLGTGAAPSGPEDVVVDAGTAARDGLRVGDKVRVLAGDGPGVYTVTGITDHALRQGLFYFSTAEARRLAGHAGRVAAIGVWPGSAESAVRQALRDAPVSVQTGDGRGTQEFPFASDYRVKLISMGATAGGTALGIALVVVVGTFTLATQQRLREIALLRAVGATPRQVRAMVGREAIGLGAAAGVAGAVVGTVLAGLSRQWLVDSGIIPATLRLSLGPIPAVVAVVTTLAAAWCAAVVAAWRTSRIHPVEGLREVALSSRGTAWWAKTAGVIAIVGFAGVLLTLVLAHTQKAGLPVSMGGVLVPAIAAGFLSVPLARLAVALTSASARFSRVSGYLAAAAGRFDLRRLAAGFAPLILAVSVTCTALSLSPTLAGAAEVQARDGILADYTVSGQAGVPSSLAAALRSAPGVAATTEVVDGSGFLGGDRYSLQGVTPAGLSTMIDPQIYEGSLTAMAADTVAVSDNAADGAHAQVGSDLKVTLADGGAATLRVVALYHRNLGFGDLMVPRDLLAAHADTQLDAAILVKGGDRARIEAAVAAYPGVAITHNATTPTQLRNNQALNTLVVGLVIAFTGIAVVNTFAMATFQRRRELAALRLIGMSRSRILVMLGWEAGAVGLVSVIAGTLVTLLTLSAFSKGIAGSVAPTIDATTYLVTIVATVATACLSTMIPAWLLCRSRAVEAIAVRE</sequence>
<gene>
    <name evidence="8" type="ORF">AWN90_04825</name>
</gene>
<dbReference type="PANTHER" id="PTHR30287:SF1">
    <property type="entry name" value="INNER MEMBRANE PROTEIN"/>
    <property type="match status" value="1"/>
</dbReference>
<dbReference type="EMBL" id="LWGR01000016">
    <property type="protein sequence ID" value="KZM69933.1"/>
    <property type="molecule type" value="Genomic_DNA"/>
</dbReference>
<comment type="subcellular location">
    <subcellularLocation>
        <location evidence="1">Cell membrane</location>
        <topology evidence="1">Multi-pass membrane protein</topology>
    </subcellularLocation>
</comment>
<dbReference type="InterPro" id="IPR038766">
    <property type="entry name" value="Membrane_comp_ABC_pdt"/>
</dbReference>
<dbReference type="AlphaFoldDB" id="A0A164J0Z6"/>
<evidence type="ECO:0000256" key="5">
    <source>
        <dbReference type="ARBA" id="ARBA00023136"/>
    </source>
</evidence>
<feature type="transmembrane region" description="Helical" evidence="6">
    <location>
        <begin position="439"/>
        <end position="460"/>
    </location>
</feature>
<keyword evidence="5 6" id="KW-0472">Membrane</keyword>
<protein>
    <recommendedName>
        <fullName evidence="7">ABC3 transporter permease C-terminal domain-containing protein</fullName>
    </recommendedName>
</protein>
<feature type="domain" description="ABC3 transporter permease C-terminal" evidence="7">
    <location>
        <begin position="698"/>
        <end position="809"/>
    </location>
</feature>
<feature type="transmembrane region" description="Helical" evidence="6">
    <location>
        <begin position="254"/>
        <end position="280"/>
    </location>
</feature>
<comment type="caution">
    <text evidence="8">The sequence shown here is derived from an EMBL/GenBank/DDBJ whole genome shotgun (WGS) entry which is preliminary data.</text>
</comment>
<reference evidence="8 9" key="1">
    <citation type="submission" date="2016-04" db="EMBL/GenBank/DDBJ databases">
        <authorList>
            <person name="Evans L.H."/>
            <person name="Alamgir A."/>
            <person name="Owens N."/>
            <person name="Weber N.D."/>
            <person name="Virtaneva K."/>
            <person name="Barbian K."/>
            <person name="Babar A."/>
            <person name="Rosenke K."/>
        </authorList>
    </citation>
    <scope>NUCLEOTIDE SEQUENCE [LARGE SCALE GENOMIC DNA]</scope>
    <source>
        <strain evidence="8 9">IFM 0406</strain>
    </source>
</reference>
<evidence type="ECO:0000256" key="2">
    <source>
        <dbReference type="ARBA" id="ARBA00022475"/>
    </source>
</evidence>
<keyword evidence="3 6" id="KW-0812">Transmembrane</keyword>
<organism evidence="8 9">
    <name type="scientific">Nocardia terpenica</name>
    <dbReference type="NCBI Taxonomy" id="455432"/>
    <lineage>
        <taxon>Bacteria</taxon>
        <taxon>Bacillati</taxon>
        <taxon>Actinomycetota</taxon>
        <taxon>Actinomycetes</taxon>
        <taxon>Mycobacteriales</taxon>
        <taxon>Nocardiaceae</taxon>
        <taxon>Nocardia</taxon>
    </lineage>
</organism>
<dbReference type="Pfam" id="PF02687">
    <property type="entry name" value="FtsX"/>
    <property type="match status" value="2"/>
</dbReference>
<feature type="transmembrane region" description="Helical" evidence="6">
    <location>
        <begin position="785"/>
        <end position="807"/>
    </location>
</feature>
<dbReference type="InterPro" id="IPR003838">
    <property type="entry name" value="ABC3_permease_C"/>
</dbReference>
<feature type="transmembrane region" description="Helical" evidence="6">
    <location>
        <begin position="738"/>
        <end position="765"/>
    </location>
</feature>
<accession>A0A164J0Z6</accession>